<name>W5SKB7_9SPIR</name>
<dbReference type="InterPro" id="IPR025669">
    <property type="entry name" value="AAA_dom"/>
</dbReference>
<organism evidence="2">
    <name type="scientific">Borrelia miyamotoi FR64b</name>
    <dbReference type="NCBI Taxonomy" id="1292392"/>
    <lineage>
        <taxon>Bacteria</taxon>
        <taxon>Pseudomonadati</taxon>
        <taxon>Spirochaetota</taxon>
        <taxon>Spirochaetia</taxon>
        <taxon>Spirochaetales</taxon>
        <taxon>Borreliaceae</taxon>
        <taxon>Borrelia</taxon>
    </lineage>
</organism>
<dbReference type="InterPro" id="IPR050678">
    <property type="entry name" value="DNA_Partitioning_ATPase"/>
</dbReference>
<dbReference type="SUPFAM" id="SSF52540">
    <property type="entry name" value="P-loop containing nucleoside triphosphate hydrolases"/>
    <property type="match status" value="1"/>
</dbReference>
<dbReference type="AlphaFoldDB" id="W5SKB7"/>
<dbReference type="Pfam" id="PF13614">
    <property type="entry name" value="AAA_31"/>
    <property type="match status" value="1"/>
</dbReference>
<dbReference type="PANTHER" id="PTHR13696">
    <property type="entry name" value="P-LOOP CONTAINING NUCLEOSIDE TRIPHOSPHATE HYDROLASE"/>
    <property type="match status" value="1"/>
</dbReference>
<dbReference type="InterPro" id="IPR027417">
    <property type="entry name" value="P-loop_NTPase"/>
</dbReference>
<dbReference type="PANTHER" id="PTHR13696:SF99">
    <property type="entry name" value="COBYRINIC ACID AC-DIAMIDE SYNTHASE"/>
    <property type="match status" value="1"/>
</dbReference>
<sequence>MDEKKPEIISVSNIKGGVGKSILTIIFSYILKNMGKKVLVIDFDPQNSLTSYFFKYVKSLSKNNVYALLKENPNFNLDKYLSKINENIYLIPSHPNLHLFNKENTSYKELFLKYRLKKTLPDYKFDYVIIDTSLI</sequence>
<keyword evidence="2" id="KW-0614">Plasmid</keyword>
<evidence type="ECO:0000313" key="2">
    <source>
        <dbReference type="EMBL" id="AHH05551.1"/>
    </source>
</evidence>
<reference evidence="2" key="1">
    <citation type="submission" date="2013-02" db="EMBL/GenBank/DDBJ databases">
        <title>Comparative genomics of Borrelia species.</title>
        <authorList>
            <person name="Schwan T.G."/>
            <person name="Raffel S.J."/>
            <person name="Porcella S.F."/>
        </authorList>
    </citation>
    <scope>NUCLEOTIDE SEQUENCE</scope>
    <source>
        <strain evidence="2">FR64b</strain>
        <plasmid evidence="2">unnamed</plasmid>
    </source>
</reference>
<accession>W5SKB7</accession>
<dbReference type="Gene3D" id="3.40.50.300">
    <property type="entry name" value="P-loop containing nucleotide triphosphate hydrolases"/>
    <property type="match status" value="1"/>
</dbReference>
<proteinExistence type="predicted"/>
<geneLocation type="plasmid" evidence="2">
    <name>unnamed</name>
</geneLocation>
<protein>
    <submittedName>
        <fullName evidence="2">Atpase, para family protein</fullName>
    </submittedName>
</protein>
<evidence type="ECO:0000259" key="1">
    <source>
        <dbReference type="Pfam" id="PF13614"/>
    </source>
</evidence>
<dbReference type="CDD" id="cd02042">
    <property type="entry name" value="ParAB_family"/>
    <property type="match status" value="1"/>
</dbReference>
<gene>
    <name evidence="2" type="ORF">BOM_1008</name>
</gene>
<dbReference type="EMBL" id="CP004222">
    <property type="protein sequence ID" value="AHH05551.1"/>
    <property type="molecule type" value="Genomic_DNA"/>
</dbReference>
<feature type="domain" description="AAA" evidence="1">
    <location>
        <begin position="7"/>
        <end position="133"/>
    </location>
</feature>
<dbReference type="HOGENOM" id="CLU_037612_6_1_12"/>